<dbReference type="EC" id="1.1.3.4" evidence="9"/>
<evidence type="ECO:0000256" key="8">
    <source>
        <dbReference type="ARBA" id="ARBA00049435"/>
    </source>
</evidence>
<feature type="binding site" evidence="11">
    <location>
        <position position="106"/>
    </location>
    <ligand>
        <name>FAD</name>
        <dbReference type="ChEBI" id="CHEBI:57692"/>
    </ligand>
</feature>
<evidence type="ECO:0000256" key="7">
    <source>
        <dbReference type="ARBA" id="ARBA00023002"/>
    </source>
</evidence>
<evidence type="ECO:0000256" key="12">
    <source>
        <dbReference type="RuleBase" id="RU003968"/>
    </source>
</evidence>
<protein>
    <recommendedName>
        <fullName evidence="9">glucose oxidase</fullName>
        <ecNumber evidence="9">1.1.3.4</ecNumber>
    </recommendedName>
</protein>
<keyword evidence="4" id="KW-0964">Secreted</keyword>
<keyword evidence="5 12" id="KW-0285">Flavoprotein</keyword>
<evidence type="ECO:0000313" key="15">
    <source>
        <dbReference type="Proteomes" id="UP000224634"/>
    </source>
</evidence>
<feature type="domain" description="Glucose-methanol-choline oxidoreductase N-terminal" evidence="13">
    <location>
        <begin position="100"/>
        <end position="123"/>
    </location>
</feature>
<dbReference type="InterPro" id="IPR000172">
    <property type="entry name" value="GMC_OxRdtase_N"/>
</dbReference>
<dbReference type="PROSITE" id="PS00623">
    <property type="entry name" value="GMC_OXRED_1"/>
    <property type="match status" value="1"/>
</dbReference>
<reference evidence="14 15" key="1">
    <citation type="submission" date="2017-10" db="EMBL/GenBank/DDBJ databases">
        <title>Comparative genomics in systemic dimorphic fungi from Ajellomycetaceae.</title>
        <authorList>
            <person name="Munoz J.F."/>
            <person name="Mcewen J.G."/>
            <person name="Clay O.K."/>
            <person name="Cuomo C.A."/>
        </authorList>
    </citation>
    <scope>NUCLEOTIDE SEQUENCE [LARGE SCALE GENOMIC DNA]</scope>
    <source>
        <strain evidence="14 15">UAMH7299</strain>
    </source>
</reference>
<keyword evidence="15" id="KW-1185">Reference proteome</keyword>
<dbReference type="Pfam" id="PF00732">
    <property type="entry name" value="GMC_oxred_N"/>
    <property type="match status" value="1"/>
</dbReference>
<dbReference type="InterPro" id="IPR012132">
    <property type="entry name" value="GMC_OxRdtase"/>
</dbReference>
<evidence type="ECO:0000313" key="14">
    <source>
        <dbReference type="EMBL" id="PGH15606.1"/>
    </source>
</evidence>
<feature type="active site" description="Proton donor" evidence="10">
    <location>
        <position position="531"/>
    </location>
</feature>
<comment type="catalytic activity">
    <reaction evidence="8">
        <text>beta-D-glucose + O2 = D-glucono-1,5-lactone + H2O2</text>
        <dbReference type="Rhea" id="RHEA:11428"/>
        <dbReference type="ChEBI" id="CHEBI:15379"/>
        <dbReference type="ChEBI" id="CHEBI:15903"/>
        <dbReference type="ChEBI" id="CHEBI:16217"/>
        <dbReference type="ChEBI" id="CHEBI:16240"/>
        <dbReference type="EC" id="1.1.3.4"/>
    </reaction>
    <physiologicalReaction direction="left-to-right" evidence="8">
        <dbReference type="Rhea" id="RHEA:11429"/>
    </physiologicalReaction>
</comment>
<dbReference type="InterPro" id="IPR007867">
    <property type="entry name" value="GMC_OxRtase_C"/>
</dbReference>
<dbReference type="SUPFAM" id="SSF54373">
    <property type="entry name" value="FAD-linked reductases, C-terminal domain"/>
    <property type="match status" value="1"/>
</dbReference>
<feature type="binding site" evidence="11">
    <location>
        <position position="251"/>
    </location>
    <ligand>
        <name>FAD</name>
        <dbReference type="ChEBI" id="CHEBI:57692"/>
    </ligand>
</feature>
<sequence>MRAGELILPLLYGATRAAAVDSFDYIIVGAGTAGLVVANRLTEDPSVTVGVIEPGTDQRDNPDVSDWRRASVPLGTAVDWNYTTTKQSGANDRELEANQGKAWGGTSAINGMFYIRGDAAQFDAWEDLGNPGWNWDSLFPYFKKSEKHTVPSDAQLAGGATYEPQHHGFEGYVHTGYPLALRNSSFASTMLQTFKGLDVPHNPDFNGGDVYGFTAVPQTLDTKLDIRWDAARAYLYPIEQRSNLKIIQGTVTRILWESEKADRSSCGSDCSFARGVQFVTDDGEGHTLDAKKEVIISAGVYRTPLVLEGSGIGNPRILEALGIKTEVDLPGVGENLQDRSNNYLAFAGYMGASASAYMHFYKASDLFGSKITGIEASTRASLSKWAQAIVDASGSSALQVTAIEKLLRVQHDLLFKHNVTAAEILTGVAPLGVELFGSSFWTLMPFSRGNVHLQSTENIHKPLIDPRFFLIDFDLTTAVALGKLARKFWLSKRVNEFTKTQVVPPVNILPKDATDAQWESFMRANSTDNYHAIGTASMMPRELGGVVDPELRVYGTANVRVVDASVLPIRFSGHPMATIYAVAERAADIIKKAW</sequence>
<keyword evidence="4" id="KW-0134">Cell wall</keyword>
<gene>
    <name evidence="14" type="ORF">AJ80_05470</name>
</gene>
<dbReference type="PANTHER" id="PTHR11552:SF201">
    <property type="entry name" value="GLUCOSE-METHANOL-CHOLINE OXIDOREDUCTASE N-TERMINAL DOMAIN-CONTAINING PROTEIN"/>
    <property type="match status" value="1"/>
</dbReference>
<comment type="subcellular location">
    <subcellularLocation>
        <location evidence="2">Secreted</location>
        <location evidence="2">Cell wall</location>
    </subcellularLocation>
</comment>
<dbReference type="AlphaFoldDB" id="A0A2B7Y2A1"/>
<comment type="caution">
    <text evidence="14">The sequence shown here is derived from an EMBL/GenBank/DDBJ whole genome shotgun (WGS) entry which is preliminary data.</text>
</comment>
<keyword evidence="7" id="KW-0560">Oxidoreductase</keyword>
<proteinExistence type="inferred from homology"/>
<evidence type="ECO:0000256" key="9">
    <source>
        <dbReference type="ARBA" id="ARBA00049722"/>
    </source>
</evidence>
<dbReference type="OrthoDB" id="269227at2759"/>
<dbReference type="EMBL" id="PDNA01000081">
    <property type="protein sequence ID" value="PGH15606.1"/>
    <property type="molecule type" value="Genomic_DNA"/>
</dbReference>
<evidence type="ECO:0000256" key="3">
    <source>
        <dbReference type="ARBA" id="ARBA00010790"/>
    </source>
</evidence>
<evidence type="ECO:0000256" key="5">
    <source>
        <dbReference type="ARBA" id="ARBA00022630"/>
    </source>
</evidence>
<dbReference type="PIRSF" id="PIRSF000137">
    <property type="entry name" value="Alcohol_oxidase"/>
    <property type="match status" value="1"/>
</dbReference>
<dbReference type="InterPro" id="IPR027424">
    <property type="entry name" value="Glucose_Oxidase_domain_2"/>
</dbReference>
<name>A0A2B7Y2A1_POLH7</name>
<dbReference type="InterPro" id="IPR036188">
    <property type="entry name" value="FAD/NAD-bd_sf"/>
</dbReference>
<evidence type="ECO:0000256" key="1">
    <source>
        <dbReference type="ARBA" id="ARBA00001974"/>
    </source>
</evidence>
<evidence type="ECO:0000256" key="2">
    <source>
        <dbReference type="ARBA" id="ARBA00004191"/>
    </source>
</evidence>
<dbReference type="GO" id="GO:0050660">
    <property type="term" value="F:flavin adenine dinucleotide binding"/>
    <property type="evidence" value="ECO:0007669"/>
    <property type="project" value="InterPro"/>
</dbReference>
<dbReference type="GO" id="GO:0046562">
    <property type="term" value="F:beta-D-glucose oxidase activity"/>
    <property type="evidence" value="ECO:0007669"/>
    <property type="project" value="UniProtKB-EC"/>
</dbReference>
<feature type="active site" description="Proton acceptor" evidence="10">
    <location>
        <position position="574"/>
    </location>
</feature>
<dbReference type="Gene3D" id="3.50.50.60">
    <property type="entry name" value="FAD/NAD(P)-binding domain"/>
    <property type="match status" value="1"/>
</dbReference>
<accession>A0A2B7Y2A1</accession>
<comment type="cofactor">
    <cofactor evidence="1 11">
        <name>FAD</name>
        <dbReference type="ChEBI" id="CHEBI:57692"/>
    </cofactor>
</comment>
<dbReference type="Proteomes" id="UP000224634">
    <property type="component" value="Unassembled WGS sequence"/>
</dbReference>
<dbReference type="Pfam" id="PF05199">
    <property type="entry name" value="GMC_oxred_C"/>
    <property type="match status" value="1"/>
</dbReference>
<evidence type="ECO:0000256" key="6">
    <source>
        <dbReference type="ARBA" id="ARBA00022827"/>
    </source>
</evidence>
<evidence type="ECO:0000256" key="10">
    <source>
        <dbReference type="PIRSR" id="PIRSR000137-1"/>
    </source>
</evidence>
<evidence type="ECO:0000256" key="4">
    <source>
        <dbReference type="ARBA" id="ARBA00022512"/>
    </source>
</evidence>
<comment type="similarity">
    <text evidence="3 12">Belongs to the GMC oxidoreductase family.</text>
</comment>
<keyword evidence="6 11" id="KW-0274">FAD</keyword>
<dbReference type="SUPFAM" id="SSF51905">
    <property type="entry name" value="FAD/NAD(P)-binding domain"/>
    <property type="match status" value="1"/>
</dbReference>
<dbReference type="STRING" id="1447883.A0A2B7Y2A1"/>
<dbReference type="PANTHER" id="PTHR11552">
    <property type="entry name" value="GLUCOSE-METHANOL-CHOLINE GMC OXIDOREDUCTASE"/>
    <property type="match status" value="1"/>
</dbReference>
<dbReference type="Gene3D" id="3.30.560.10">
    <property type="entry name" value="Glucose Oxidase, domain 3"/>
    <property type="match status" value="1"/>
</dbReference>
<dbReference type="Gene3D" id="4.10.450.10">
    <property type="entry name" value="Glucose Oxidase, domain 2"/>
    <property type="match status" value="1"/>
</dbReference>
<organism evidence="14 15">
    <name type="scientific">Polytolypa hystricis (strain UAMH7299)</name>
    <dbReference type="NCBI Taxonomy" id="1447883"/>
    <lineage>
        <taxon>Eukaryota</taxon>
        <taxon>Fungi</taxon>
        <taxon>Dikarya</taxon>
        <taxon>Ascomycota</taxon>
        <taxon>Pezizomycotina</taxon>
        <taxon>Eurotiomycetes</taxon>
        <taxon>Eurotiomycetidae</taxon>
        <taxon>Onygenales</taxon>
        <taxon>Onygenales incertae sedis</taxon>
        <taxon>Polytolypa</taxon>
    </lineage>
</organism>
<evidence type="ECO:0000256" key="11">
    <source>
        <dbReference type="PIRSR" id="PIRSR000137-2"/>
    </source>
</evidence>
<evidence type="ECO:0000259" key="13">
    <source>
        <dbReference type="PROSITE" id="PS00623"/>
    </source>
</evidence>